<dbReference type="InterPro" id="IPR005119">
    <property type="entry name" value="LysR_subst-bd"/>
</dbReference>
<dbReference type="InterPro" id="IPR000847">
    <property type="entry name" value="LysR_HTH_N"/>
</dbReference>
<organism evidence="6 7">
    <name type="scientific">Castellaniella denitrificans</name>
    <dbReference type="NCBI Taxonomy" id="56119"/>
    <lineage>
        <taxon>Bacteria</taxon>
        <taxon>Pseudomonadati</taxon>
        <taxon>Pseudomonadota</taxon>
        <taxon>Betaproteobacteria</taxon>
        <taxon>Burkholderiales</taxon>
        <taxon>Alcaligenaceae</taxon>
        <taxon>Castellaniella</taxon>
    </lineage>
</organism>
<evidence type="ECO:0000256" key="3">
    <source>
        <dbReference type="ARBA" id="ARBA00023125"/>
    </source>
</evidence>
<dbReference type="SUPFAM" id="SSF53850">
    <property type="entry name" value="Periplasmic binding protein-like II"/>
    <property type="match status" value="1"/>
</dbReference>
<gene>
    <name evidence="6" type="ORF">O4H32_12100</name>
</gene>
<comment type="similarity">
    <text evidence="1">Belongs to the LysR transcriptional regulatory family.</text>
</comment>
<evidence type="ECO:0000313" key="6">
    <source>
        <dbReference type="EMBL" id="MCZ4330690.1"/>
    </source>
</evidence>
<dbReference type="EMBL" id="JAPWHE010000009">
    <property type="protein sequence ID" value="MCZ4330690.1"/>
    <property type="molecule type" value="Genomic_DNA"/>
</dbReference>
<proteinExistence type="inferred from homology"/>
<comment type="caution">
    <text evidence="6">The sequence shown here is derived from an EMBL/GenBank/DDBJ whole genome shotgun (WGS) entry which is preliminary data.</text>
</comment>
<reference evidence="6" key="1">
    <citation type="submission" date="2022-12" db="EMBL/GenBank/DDBJ databases">
        <title>Bacterial isolates from different developmental stages of Nematostella vectensis.</title>
        <authorList>
            <person name="Fraune S."/>
        </authorList>
    </citation>
    <scope>NUCLEOTIDE SEQUENCE</scope>
    <source>
        <strain evidence="6">G21619-S1</strain>
    </source>
</reference>
<dbReference type="Gene3D" id="3.40.190.290">
    <property type="match status" value="1"/>
</dbReference>
<feature type="domain" description="HTH lysR-type" evidence="5">
    <location>
        <begin position="4"/>
        <end position="61"/>
    </location>
</feature>
<evidence type="ECO:0000256" key="2">
    <source>
        <dbReference type="ARBA" id="ARBA00023015"/>
    </source>
</evidence>
<accession>A0ABT4M891</accession>
<name>A0ABT4M891_9BURK</name>
<dbReference type="Gene3D" id="1.10.10.10">
    <property type="entry name" value="Winged helix-like DNA-binding domain superfamily/Winged helix DNA-binding domain"/>
    <property type="match status" value="1"/>
</dbReference>
<dbReference type="RefSeq" id="WP_269359493.1">
    <property type="nucleotide sequence ID" value="NZ_JAPWHE010000009.1"/>
</dbReference>
<evidence type="ECO:0000256" key="4">
    <source>
        <dbReference type="ARBA" id="ARBA00023163"/>
    </source>
</evidence>
<dbReference type="PROSITE" id="PS50931">
    <property type="entry name" value="HTH_LYSR"/>
    <property type="match status" value="1"/>
</dbReference>
<protein>
    <submittedName>
        <fullName evidence="6">LysR substrate-binding domain-containing protein</fullName>
    </submittedName>
</protein>
<evidence type="ECO:0000259" key="5">
    <source>
        <dbReference type="PROSITE" id="PS50931"/>
    </source>
</evidence>
<dbReference type="PANTHER" id="PTHR30126">
    <property type="entry name" value="HTH-TYPE TRANSCRIPTIONAL REGULATOR"/>
    <property type="match status" value="1"/>
</dbReference>
<dbReference type="SUPFAM" id="SSF46785">
    <property type="entry name" value="Winged helix' DNA-binding domain"/>
    <property type="match status" value="1"/>
</dbReference>
<keyword evidence="2" id="KW-0805">Transcription regulation</keyword>
<dbReference type="Proteomes" id="UP001068379">
    <property type="component" value="Unassembled WGS sequence"/>
</dbReference>
<evidence type="ECO:0000256" key="1">
    <source>
        <dbReference type="ARBA" id="ARBA00009437"/>
    </source>
</evidence>
<evidence type="ECO:0000313" key="7">
    <source>
        <dbReference type="Proteomes" id="UP001068379"/>
    </source>
</evidence>
<dbReference type="InterPro" id="IPR036390">
    <property type="entry name" value="WH_DNA-bd_sf"/>
</dbReference>
<dbReference type="InterPro" id="IPR036388">
    <property type="entry name" value="WH-like_DNA-bd_sf"/>
</dbReference>
<dbReference type="PRINTS" id="PR00039">
    <property type="entry name" value="HTHLYSR"/>
</dbReference>
<sequence>MLGLSIRQIEVFVAVATHGSVRRAADQLHLTQPAVSMALGELERQLGATLFDRERGRLRLNAQGAEQLPLAREILERLGDMQRRHHDSRGALEGELRIGASNTVGNYLVGELLGPIVAQHAMVALHLTVDNTRDITRMLLDHAIDIACVEGPVHHAQLETRPWRNDALVVCAAPAHPLAQRARLQPRDFADARWILRERGSATRSLTEQAMSALPPGRILLELGQIEAIKQAVIAGLGIACLPYAATLDAVATGRLRVLRTPFLQLDRRLSIVLHRSRYRGALIEAFLQSLGPAPTHKESRTHAQD</sequence>
<keyword evidence="4" id="KW-0804">Transcription</keyword>
<dbReference type="PANTHER" id="PTHR30126:SF94">
    <property type="entry name" value="LYSR FAMILY TRANSCRIPTIONAL REGULATOR"/>
    <property type="match status" value="1"/>
</dbReference>
<dbReference type="Pfam" id="PF00126">
    <property type="entry name" value="HTH_1"/>
    <property type="match status" value="1"/>
</dbReference>
<dbReference type="CDD" id="cd08420">
    <property type="entry name" value="PBP2_CysL_like"/>
    <property type="match status" value="1"/>
</dbReference>
<dbReference type="Pfam" id="PF03466">
    <property type="entry name" value="LysR_substrate"/>
    <property type="match status" value="1"/>
</dbReference>
<keyword evidence="7" id="KW-1185">Reference proteome</keyword>
<keyword evidence="3" id="KW-0238">DNA-binding</keyword>